<evidence type="ECO:0000256" key="9">
    <source>
        <dbReference type="ARBA" id="ARBA00017354"/>
    </source>
</evidence>
<evidence type="ECO:0000256" key="18">
    <source>
        <dbReference type="ARBA" id="ARBA00023002"/>
    </source>
</evidence>
<dbReference type="InterPro" id="IPR008271">
    <property type="entry name" value="Ser/Thr_kinase_AS"/>
</dbReference>
<evidence type="ECO:0000256" key="11">
    <source>
        <dbReference type="ARBA" id="ARBA00022527"/>
    </source>
</evidence>
<dbReference type="FunFam" id="3.50.50.60:FF:000091">
    <property type="entry name" value="15-cis-phytoene desaturase, chloroplastic/chromoplastic"/>
    <property type="match status" value="1"/>
</dbReference>
<dbReference type="InterPro" id="IPR011989">
    <property type="entry name" value="ARM-like"/>
</dbReference>
<evidence type="ECO:0000256" key="13">
    <source>
        <dbReference type="ARBA" id="ARBA00022741"/>
    </source>
</evidence>
<dbReference type="InterPro" id="IPR000225">
    <property type="entry name" value="Armadillo"/>
</dbReference>
<dbReference type="FunFam" id="3.30.200.20:FF:000042">
    <property type="entry name" value="Aurora kinase A"/>
    <property type="match status" value="1"/>
</dbReference>
<dbReference type="PROSITE" id="PS00108">
    <property type="entry name" value="PROTEIN_KINASE_ST"/>
    <property type="match status" value="1"/>
</dbReference>
<dbReference type="EC" id="1.3.5.5" evidence="8"/>
<evidence type="ECO:0000256" key="20">
    <source>
        <dbReference type="ARBA" id="ARBA00023212"/>
    </source>
</evidence>
<keyword evidence="16" id="KW-0067">ATP-binding</keyword>
<keyword evidence="18" id="KW-0560">Oxidoreductase</keyword>
<evidence type="ECO:0000256" key="1">
    <source>
        <dbReference type="ARBA" id="ARBA00001974"/>
    </source>
</evidence>
<dbReference type="eggNOG" id="KOG0597">
    <property type="taxonomic scope" value="Eukaryota"/>
</dbReference>
<keyword evidence="13" id="KW-0547">Nucleotide-binding</keyword>
<keyword evidence="17" id="KW-0957">Chromoplast</keyword>
<keyword evidence="12" id="KW-0808">Transferase</keyword>
<protein>
    <recommendedName>
        <fullName evidence="9">15-cis-phytoene desaturase, chloroplastic/chromoplastic</fullName>
        <ecNumber evidence="8">1.3.5.5</ecNumber>
        <ecNumber evidence="7">2.7.11.1</ecNumber>
    </recommendedName>
    <alternativeName>
        <fullName evidence="26">Fused homolog</fullName>
    </alternativeName>
    <alternativeName>
        <fullName evidence="21">Phytoene dehydrogenase</fullName>
    </alternativeName>
    <alternativeName>
        <fullName evidence="22">Phytoene desaturase</fullName>
    </alternativeName>
</protein>
<evidence type="ECO:0000256" key="3">
    <source>
        <dbReference type="ARBA" id="ARBA00004245"/>
    </source>
</evidence>
<evidence type="ECO:0000256" key="5">
    <source>
        <dbReference type="ARBA" id="ARBA00004900"/>
    </source>
</evidence>
<dbReference type="Gene3D" id="1.25.10.10">
    <property type="entry name" value="Leucine-rich Repeat Variant"/>
    <property type="match status" value="1"/>
</dbReference>
<feature type="region of interest" description="Disordered" evidence="27">
    <location>
        <begin position="285"/>
        <end position="328"/>
    </location>
</feature>
<dbReference type="Gene3D" id="1.10.510.10">
    <property type="entry name" value="Transferase(Phosphotransferase) domain 1"/>
    <property type="match status" value="1"/>
</dbReference>
<evidence type="ECO:0000256" key="8">
    <source>
        <dbReference type="ARBA" id="ARBA00012789"/>
    </source>
</evidence>
<evidence type="ECO:0000256" key="24">
    <source>
        <dbReference type="ARBA" id="ARBA00048679"/>
    </source>
</evidence>
<dbReference type="GO" id="GO:0005524">
    <property type="term" value="F:ATP binding"/>
    <property type="evidence" value="ECO:0007669"/>
    <property type="project" value="UniProtKB-KW"/>
</dbReference>
<evidence type="ECO:0000256" key="10">
    <source>
        <dbReference type="ARBA" id="ARBA00022490"/>
    </source>
</evidence>
<dbReference type="SUPFAM" id="SSF56112">
    <property type="entry name" value="Protein kinase-like (PK-like)"/>
    <property type="match status" value="1"/>
</dbReference>
<dbReference type="SMART" id="SM00220">
    <property type="entry name" value="S_TKc"/>
    <property type="match status" value="1"/>
</dbReference>
<comment type="catalytic activity">
    <reaction evidence="24">
        <text>L-seryl-[protein] + ATP = O-phospho-L-seryl-[protein] + ADP + H(+)</text>
        <dbReference type="Rhea" id="RHEA:17989"/>
        <dbReference type="Rhea" id="RHEA-COMP:9863"/>
        <dbReference type="Rhea" id="RHEA-COMP:11604"/>
        <dbReference type="ChEBI" id="CHEBI:15378"/>
        <dbReference type="ChEBI" id="CHEBI:29999"/>
        <dbReference type="ChEBI" id="CHEBI:30616"/>
        <dbReference type="ChEBI" id="CHEBI:83421"/>
        <dbReference type="ChEBI" id="CHEBI:456216"/>
        <dbReference type="EC" id="2.7.11.1"/>
    </reaction>
</comment>
<evidence type="ECO:0000256" key="2">
    <source>
        <dbReference type="ARBA" id="ARBA00004170"/>
    </source>
</evidence>
<dbReference type="SMART" id="SM00185">
    <property type="entry name" value="ARM"/>
    <property type="match status" value="3"/>
</dbReference>
<dbReference type="Pfam" id="PF01593">
    <property type="entry name" value="Amino_oxidase"/>
    <property type="match status" value="1"/>
</dbReference>
<evidence type="ECO:0000256" key="21">
    <source>
        <dbReference type="ARBA" id="ARBA00031986"/>
    </source>
</evidence>
<dbReference type="PRINTS" id="PR00757">
    <property type="entry name" value="AMINEOXDASEF"/>
</dbReference>
<dbReference type="InterPro" id="IPR011009">
    <property type="entry name" value="Kinase-like_dom_sf"/>
</dbReference>
<feature type="compositionally biased region" description="Basic and acidic residues" evidence="27">
    <location>
        <begin position="308"/>
        <end position="319"/>
    </location>
</feature>
<dbReference type="InterPro" id="IPR002937">
    <property type="entry name" value="Amino_oxidase"/>
</dbReference>
<evidence type="ECO:0000256" key="16">
    <source>
        <dbReference type="ARBA" id="ARBA00022840"/>
    </source>
</evidence>
<evidence type="ECO:0000256" key="19">
    <source>
        <dbReference type="ARBA" id="ARBA00023136"/>
    </source>
</evidence>
<evidence type="ECO:0000256" key="25">
    <source>
        <dbReference type="ARBA" id="ARBA00049319"/>
    </source>
</evidence>
<dbReference type="InterPro" id="IPR036188">
    <property type="entry name" value="FAD/NAD-bd_sf"/>
</dbReference>
<keyword evidence="11" id="KW-0723">Serine/threonine-protein kinase</keyword>
<dbReference type="GO" id="GO:0005856">
    <property type="term" value="C:cytoskeleton"/>
    <property type="evidence" value="ECO:0007669"/>
    <property type="project" value="UniProtKB-SubCell"/>
</dbReference>
<keyword evidence="15" id="KW-0418">Kinase</keyword>
<evidence type="ECO:0000256" key="7">
    <source>
        <dbReference type="ARBA" id="ARBA00012513"/>
    </source>
</evidence>
<evidence type="ECO:0000256" key="23">
    <source>
        <dbReference type="ARBA" id="ARBA00047899"/>
    </source>
</evidence>
<dbReference type="Proteomes" id="UP000195557">
    <property type="component" value="Unassembled WGS sequence"/>
</dbReference>
<keyword evidence="20" id="KW-0206">Cytoskeleton</keyword>
<comment type="similarity">
    <text evidence="6">Belongs to the carotenoid/retinoid oxidoreductase family.</text>
</comment>
<comment type="subcellular location">
    <subcellularLocation>
        <location evidence="3">Cytoplasm</location>
        <location evidence="3">Cytoskeleton</location>
    </subcellularLocation>
    <subcellularLocation>
        <location evidence="2">Membrane</location>
        <topology evidence="2">Peripheral membrane protein</topology>
    </subcellularLocation>
    <subcellularLocation>
        <location evidence="4">Plastid</location>
        <location evidence="4">Chromoplast</location>
    </subcellularLocation>
</comment>
<gene>
    <name evidence="29" type="ORF">BE221DRAFT_78361</name>
</gene>
<sequence length="1546" mass="169526">MRADVGERARERASGPSRVHVHGETSLDDYVITRPCGEGSFGRVFQARRRYTGRACAMKFIPKSNKSERELASLRQEIDIMRTLDHPNVIKMLDAFETERDFVVVMEFAQGVLSDVLANDATLPESEVRRIAEQLISALHYLHSNRVIHRDLKPQNILIGGDGKVKLCDFGFARSMSESSLVMTSVKGTPLYMAPELVQEQPYDHTVDLWSIGIILYELFAGEPPFYTKSMYTLLQRIAREDVKYPETMSNTFRSFLQGLLIKRPRDRLNWPNVLDHPFVRRVDGTATEDARDDRVPEEPTNRAPTNRGREAGSAHDGRSSGGSSSLFSSMEDVNDVLREIEITARKSADAACGLRFDKDALTKIMETLQPQSSLRSKFFPSVISNRTLGKKSEPKLAKTADVMSALRSTLLILSVPREKLIRSGVGLSVIGKELPAAVINACSMAANASDPPQPELLALAIRVVAAMAEPTGSSPWCGLGLLGYLMFLGKLLGYQHRDLGEAVLSTTCTAIADAVEAAMSRGQSVELTATRAALGPASSRGGGLTDALCQTLAKSTTQATASETCRALYAATEIGTLTKYVAVTLSKKNDGTQKLIRSATMKVHSAKLLKTVAEANEDIRTEANNADGVRILAAILVDETSKKRVTSQNARLTAAVMNAVGPLLTSRTQHPVVTMLDVGMAEPLCSALTAFRSVAEQAEGGTLNDVTLVPACELMRLALMPLRTPDMEEQPTERANRQFRAMLFERNVVKTLIESVTTSPSDQWSAPIALLSSLVMSSGIQSSQIAAIFIASGGLDPTLCGKVLQHSSAQVVVDWLIIIMQLSRIDKENSRLIDEANIIKTITRLLDHPDASVRARACNAIGSVCRHDDYFYEEFLEVKTVEKLIERCGDRDRSTRKWATFAIGNAAFHSDALYGPLTAAVDPLMYLLDANEEAKTRSNACAALGNLARNSNVLCGLMVNSGALDAIINLITTPSEGKEPAAFDPELIKVCFYSLGNLCRHRACRERLAARNIDPILDDLAQRGTGDVRRYVDRIKSKLAAANVRASQSPSKALSQKLKSIALAERKSVLIIGGGLAGLSCGKYLSDAGARPIVVERNKMLGGKVSAWRDAEGDWIETGLHIFFGAYPNMMNLFAELGIEDRLQWKEHSMTFAMKDYPGEFTKFKFPENVPAPFNMAYAILSNDKMLTWTEKLRTGAPLVPMLAGGQGYIDAQDELSVEEWMKKNFMPKRVSDELFIAMGKALDFIDVDKLSMTVILTAMNRFINETHGSKTAFLDGNQPDRLCAPMKEHIERVGGGEVMVDTPMQEILTDAEGNVEGVKLRNGEILTADHYVSAMPVDALKLKLPDAWKPMPFFKQLEELEGIPVINVHLWFDRKLRPYDGLVFSRSPLLSVYADMSECCKEYTDSERSMLELVFAPCDKRAGSDINWIGASDEEIVAATLKELEKLFPDELGSNGGAKLRKSAVVKTPRSVYAAIPGRNKFRPSQQTPIKNFTLAGDFTSQKFLGSMEGAVLSGKLAAEVVAETLAGCEPTRGIKPVHESVRV</sequence>
<dbReference type="PANTHER" id="PTHR22983:SF6">
    <property type="entry name" value="SERINE_THREONINE-PROTEIN KINASE 36"/>
    <property type="match status" value="1"/>
</dbReference>
<keyword evidence="17" id="KW-0934">Plastid</keyword>
<dbReference type="Gene3D" id="3.50.50.60">
    <property type="entry name" value="FAD/NAD(P)-binding domain"/>
    <property type="match status" value="1"/>
</dbReference>
<dbReference type="InterPro" id="IPR001613">
    <property type="entry name" value="Flavin_amine_oxidase"/>
</dbReference>
<comment type="catalytic activity">
    <reaction evidence="25">
        <text>2 a plastoquinone + 15-cis-phytoene = 9,9',15-tri-cis-zeta-carotene + 2 a plastoquinol</text>
        <dbReference type="Rhea" id="RHEA:30287"/>
        <dbReference type="Rhea" id="RHEA-COMP:9561"/>
        <dbReference type="Rhea" id="RHEA-COMP:9562"/>
        <dbReference type="ChEBI" id="CHEBI:17757"/>
        <dbReference type="ChEBI" id="CHEBI:27787"/>
        <dbReference type="ChEBI" id="CHEBI:48717"/>
        <dbReference type="ChEBI" id="CHEBI:62192"/>
        <dbReference type="EC" id="1.3.5.5"/>
    </reaction>
</comment>
<keyword evidence="10" id="KW-0963">Cytoplasm</keyword>
<evidence type="ECO:0000256" key="15">
    <source>
        <dbReference type="ARBA" id="ARBA00022777"/>
    </source>
</evidence>
<dbReference type="GO" id="GO:0009509">
    <property type="term" value="C:chromoplast"/>
    <property type="evidence" value="ECO:0007669"/>
    <property type="project" value="UniProtKB-SubCell"/>
</dbReference>
<reference evidence="29" key="1">
    <citation type="submission" date="2017-04" db="EMBL/GenBank/DDBJ databases">
        <title>Population genomics of picophytoplankton unveils novel chromosome hypervariability.</title>
        <authorList>
            <consortium name="DOE Joint Genome Institute"/>
            <person name="Blanc-Mathieu R."/>
            <person name="Krasovec M."/>
            <person name="Hebrard M."/>
            <person name="Yau S."/>
            <person name="Desgranges E."/>
            <person name="Martin J."/>
            <person name="Schackwitz W."/>
            <person name="Kuo A."/>
            <person name="Salin G."/>
            <person name="Donnadieu C."/>
            <person name="Desdevises Y."/>
            <person name="Sanchez-Ferandin S."/>
            <person name="Moreau H."/>
            <person name="Rivals E."/>
            <person name="Grigoriev I.V."/>
            <person name="Grimsley N."/>
            <person name="Eyre-Walker A."/>
            <person name="Piganeau G."/>
        </authorList>
    </citation>
    <scope>NUCLEOTIDE SEQUENCE [LARGE SCALE GENOMIC DNA]</scope>
    <source>
        <strain evidence="29">RCC 1115</strain>
    </source>
</reference>
<comment type="cofactor">
    <cofactor evidence="1">
        <name>FAD</name>
        <dbReference type="ChEBI" id="CHEBI:57692"/>
    </cofactor>
</comment>
<keyword evidence="19" id="KW-0472">Membrane</keyword>
<feature type="compositionally biased region" description="Basic and acidic residues" evidence="27">
    <location>
        <begin position="1"/>
        <end position="13"/>
    </location>
</feature>
<dbReference type="CDD" id="cd14002">
    <property type="entry name" value="STKc_STK36"/>
    <property type="match status" value="1"/>
</dbReference>
<evidence type="ECO:0000256" key="26">
    <source>
        <dbReference type="ARBA" id="ARBA00075375"/>
    </source>
</evidence>
<comment type="pathway">
    <text evidence="5">Carotenoid biosynthesis; lycopene biosynthesis.</text>
</comment>
<feature type="compositionally biased region" description="Basic and acidic residues" evidence="27">
    <location>
        <begin position="285"/>
        <end position="301"/>
    </location>
</feature>
<dbReference type="InterPro" id="IPR016024">
    <property type="entry name" value="ARM-type_fold"/>
</dbReference>
<evidence type="ECO:0000256" key="27">
    <source>
        <dbReference type="SAM" id="MobiDB-lite"/>
    </source>
</evidence>
<evidence type="ECO:0000256" key="12">
    <source>
        <dbReference type="ARBA" id="ARBA00022679"/>
    </source>
</evidence>
<evidence type="ECO:0000256" key="22">
    <source>
        <dbReference type="ARBA" id="ARBA00032363"/>
    </source>
</evidence>
<dbReference type="PANTHER" id="PTHR22983">
    <property type="entry name" value="PROTEIN KINASE RELATED"/>
    <property type="match status" value="1"/>
</dbReference>
<evidence type="ECO:0000256" key="4">
    <source>
        <dbReference type="ARBA" id="ARBA00004260"/>
    </source>
</evidence>
<evidence type="ECO:0000256" key="17">
    <source>
        <dbReference type="ARBA" id="ARBA00022904"/>
    </source>
</evidence>
<dbReference type="Pfam" id="PF00069">
    <property type="entry name" value="Pkinase"/>
    <property type="match status" value="1"/>
</dbReference>
<dbReference type="NCBIfam" id="TIGR02731">
    <property type="entry name" value="phytoene_desat"/>
    <property type="match status" value="1"/>
</dbReference>
<dbReference type="EMBL" id="KZ155825">
    <property type="protein sequence ID" value="OUS44218.1"/>
    <property type="molecule type" value="Genomic_DNA"/>
</dbReference>
<dbReference type="PROSITE" id="PS50011">
    <property type="entry name" value="PROTEIN_KINASE_DOM"/>
    <property type="match status" value="1"/>
</dbReference>
<dbReference type="InterPro" id="IPR000719">
    <property type="entry name" value="Prot_kinase_dom"/>
</dbReference>
<name>A0A1Y5I3W7_OSTTA</name>
<feature type="region of interest" description="Disordered" evidence="27">
    <location>
        <begin position="1"/>
        <end position="21"/>
    </location>
</feature>
<dbReference type="GO" id="GO:0016166">
    <property type="term" value="F:phytoene dehydrogenase activity"/>
    <property type="evidence" value="ECO:0007669"/>
    <property type="project" value="InterPro"/>
</dbReference>
<dbReference type="EC" id="2.7.11.1" evidence="7"/>
<accession>A0A1Y5I3W7</accession>
<dbReference type="GO" id="GO:0016117">
    <property type="term" value="P:carotenoid biosynthetic process"/>
    <property type="evidence" value="ECO:0007669"/>
    <property type="project" value="UniProtKB-KW"/>
</dbReference>
<feature type="domain" description="Protein kinase" evidence="28">
    <location>
        <begin position="30"/>
        <end position="280"/>
    </location>
</feature>
<evidence type="ECO:0000313" key="29">
    <source>
        <dbReference type="EMBL" id="OUS44218.1"/>
    </source>
</evidence>
<evidence type="ECO:0000256" key="14">
    <source>
        <dbReference type="ARBA" id="ARBA00022746"/>
    </source>
</evidence>
<dbReference type="InterPro" id="IPR014102">
    <property type="entry name" value="Phytoene_desaturase"/>
</dbReference>
<dbReference type="GO" id="GO:0004674">
    <property type="term" value="F:protein serine/threonine kinase activity"/>
    <property type="evidence" value="ECO:0007669"/>
    <property type="project" value="UniProtKB-KW"/>
</dbReference>
<proteinExistence type="inferred from homology"/>
<organism evidence="29">
    <name type="scientific">Ostreococcus tauri</name>
    <name type="common">Marine green alga</name>
    <dbReference type="NCBI Taxonomy" id="70448"/>
    <lineage>
        <taxon>Eukaryota</taxon>
        <taxon>Viridiplantae</taxon>
        <taxon>Chlorophyta</taxon>
        <taxon>Mamiellophyceae</taxon>
        <taxon>Mamiellales</taxon>
        <taxon>Bathycoccaceae</taxon>
        <taxon>Ostreococcus</taxon>
    </lineage>
</organism>
<dbReference type="UniPathway" id="UPA00803"/>
<comment type="catalytic activity">
    <reaction evidence="23">
        <text>L-threonyl-[protein] + ATP = O-phospho-L-threonyl-[protein] + ADP + H(+)</text>
        <dbReference type="Rhea" id="RHEA:46608"/>
        <dbReference type="Rhea" id="RHEA-COMP:11060"/>
        <dbReference type="Rhea" id="RHEA-COMP:11605"/>
        <dbReference type="ChEBI" id="CHEBI:15378"/>
        <dbReference type="ChEBI" id="CHEBI:30013"/>
        <dbReference type="ChEBI" id="CHEBI:30616"/>
        <dbReference type="ChEBI" id="CHEBI:61977"/>
        <dbReference type="ChEBI" id="CHEBI:456216"/>
        <dbReference type="EC" id="2.7.11.1"/>
    </reaction>
</comment>
<keyword evidence="14" id="KW-0125">Carotenoid biosynthesis</keyword>
<dbReference type="FunFam" id="1.10.510.10:FF:000292">
    <property type="entry name" value="Serine/threonine-protein kinase 36"/>
    <property type="match status" value="1"/>
</dbReference>
<dbReference type="SUPFAM" id="SSF48371">
    <property type="entry name" value="ARM repeat"/>
    <property type="match status" value="1"/>
</dbReference>
<evidence type="ECO:0000256" key="6">
    <source>
        <dbReference type="ARBA" id="ARBA00006046"/>
    </source>
</evidence>
<dbReference type="GO" id="GO:0016020">
    <property type="term" value="C:membrane"/>
    <property type="evidence" value="ECO:0007669"/>
    <property type="project" value="UniProtKB-SubCell"/>
</dbReference>
<dbReference type="SUPFAM" id="SSF51905">
    <property type="entry name" value="FAD/NAD(P)-binding domain"/>
    <property type="match status" value="1"/>
</dbReference>
<evidence type="ECO:0000259" key="28">
    <source>
        <dbReference type="PROSITE" id="PS50011"/>
    </source>
</evidence>